<dbReference type="InterPro" id="IPR029044">
    <property type="entry name" value="Nucleotide-diphossugar_trans"/>
</dbReference>
<dbReference type="PROSITE" id="PS50005">
    <property type="entry name" value="TPR"/>
    <property type="match status" value="1"/>
</dbReference>
<dbReference type="KEGG" id="ppru:FDP22_17000"/>
<dbReference type="EMBL" id="CP040818">
    <property type="protein sequence ID" value="QDL93328.1"/>
    <property type="molecule type" value="Genomic_DNA"/>
</dbReference>
<dbReference type="Pfam" id="PF14559">
    <property type="entry name" value="TPR_19"/>
    <property type="match status" value="3"/>
</dbReference>
<dbReference type="PANTHER" id="PTHR44227:SF3">
    <property type="entry name" value="PROTEIN O-MANNOSYL-TRANSFERASE TMTC4"/>
    <property type="match status" value="1"/>
</dbReference>
<dbReference type="InterPro" id="IPR052346">
    <property type="entry name" value="O-mannosyl-transferase_TMTC"/>
</dbReference>
<dbReference type="PANTHER" id="PTHR44227">
    <property type="match status" value="1"/>
</dbReference>
<dbReference type="Gene3D" id="1.25.40.10">
    <property type="entry name" value="Tetratricopeptide repeat domain"/>
    <property type="match status" value="3"/>
</dbReference>
<accession>A0A5B8FIP1</accession>
<dbReference type="AlphaFoldDB" id="A0A5B8FIP1"/>
<dbReference type="SUPFAM" id="SSF48452">
    <property type="entry name" value="TPR-like"/>
    <property type="match status" value="3"/>
</dbReference>
<dbReference type="OrthoDB" id="146908at2"/>
<dbReference type="SMART" id="SM00028">
    <property type="entry name" value="TPR"/>
    <property type="match status" value="7"/>
</dbReference>
<protein>
    <submittedName>
        <fullName evidence="4">Tetratricopeptide repeat protein</fullName>
    </submittedName>
</protein>
<keyword evidence="1" id="KW-0677">Repeat</keyword>
<name>A0A5B8FIP1_9RHOB</name>
<keyword evidence="2 3" id="KW-0802">TPR repeat</keyword>
<organism evidence="4 5">
    <name type="scientific">Paroceanicella profunda</name>
    <dbReference type="NCBI Taxonomy" id="2579971"/>
    <lineage>
        <taxon>Bacteria</taxon>
        <taxon>Pseudomonadati</taxon>
        <taxon>Pseudomonadota</taxon>
        <taxon>Alphaproteobacteria</taxon>
        <taxon>Rhodobacterales</taxon>
        <taxon>Paracoccaceae</taxon>
        <taxon>Paroceanicella</taxon>
    </lineage>
</organism>
<proteinExistence type="predicted"/>
<dbReference type="SUPFAM" id="SSF53448">
    <property type="entry name" value="Nucleotide-diphospho-sugar transferases"/>
    <property type="match status" value="1"/>
</dbReference>
<evidence type="ECO:0000313" key="4">
    <source>
        <dbReference type="EMBL" id="QDL93328.1"/>
    </source>
</evidence>
<evidence type="ECO:0000256" key="2">
    <source>
        <dbReference type="ARBA" id="ARBA00022803"/>
    </source>
</evidence>
<evidence type="ECO:0000313" key="5">
    <source>
        <dbReference type="Proteomes" id="UP000305888"/>
    </source>
</evidence>
<dbReference type="InterPro" id="IPR019734">
    <property type="entry name" value="TPR_rpt"/>
</dbReference>
<evidence type="ECO:0000256" key="1">
    <source>
        <dbReference type="ARBA" id="ARBA00022737"/>
    </source>
</evidence>
<reference evidence="4 5" key="1">
    <citation type="submission" date="2019-06" db="EMBL/GenBank/DDBJ databases">
        <title>Genome sequence of Rhodobacteraceae bacterium D4M1.</title>
        <authorList>
            <person name="Cao J."/>
        </authorList>
    </citation>
    <scope>NUCLEOTIDE SEQUENCE [LARGE SCALE GENOMIC DNA]</scope>
    <source>
        <strain evidence="4 5">D4M1</strain>
    </source>
</reference>
<dbReference type="InterPro" id="IPR007577">
    <property type="entry name" value="GlycoTrfase_DXD_sugar-bd_CS"/>
</dbReference>
<dbReference type="Proteomes" id="UP000305888">
    <property type="component" value="Chromosome"/>
</dbReference>
<sequence length="1064" mass="115530">MMTNSTAAPSGTGPGRALREAGRLLDAGRLAEAEARFSDVLTLRPGHVAALAGRITTALKSGHMELALSRGRDALKLRPCAVEVIAAYGEALIAAGQADQAVALLDRLPPRPRNTVPVRMLAATLAIRMADFARAETHFDAVLALEPGHVEASLGRIESVLRRDEADRAAALALNAVAAHPEDEKIVNRCAGVLRRGGRPREAARLLLRALRRAPRSARLRCSLAECYAELQRDEGADRHFSTVLAARPGHVAALLGRAELALRRGDFDGLMALLRAATEAHPQDRNCLQRAARLLARAGQHAAAVEVADTLVESFPDTAAHWLLSTRLNRELGNVTAVQEARSRAERLRGLRANDYHALAEGALLDGDVREALSAVARGLQAFPGSLRLRLMDVRILRRADRPGDVVRALRDMLRAHGTQAPVHAELGSFWLDQGKPAAALRSLARAVAINPEDRSLRAKYLRAALDCPAGAPVVAREVDALLAAETPRAADLPLIRCLAIEGAQRLGPDVLARLRGQLATLAPLLGERDATDLLTLADAAGDAAACERALARLVDCGPKSMKACRQLVILFRPICSDEGFRRLAARLMETIHPGLRAELDAEVALLDEGPTGALRRYRTHRFARRTLRQALLLLRLLSIAGERARALRYGRACLRRWPGDLAMLKAQYEVLMQQGRAQELDTLLDSAMPAGRRARATHLRLRARLLAEASRPDAALALFEQADRLDPDGARIAQTFDLMVTAGRLEEAGAQIGRMQGTADAPGLNIRHLSTTLSGNLLNDLRLFSAEAARAGPGAEADLAAQFVVAARRAIAQWMDRAPAAGPAQARAIPRRILQYWNTQDIPAPVRDVMRSWSAVDAASHRVWTREEARAFLSARFGAAHLRAFRLANHVAEEADFLRLCLLYAEGGLYADADDRLAAPDIFERLPAHAGLVCFREHRGSLSNNIIAARPGHPVIGRAKEMALEALLARDNDSAWSKTGPGVLTRAAAACLLDPAIDTSDLAIIQVSELRRMVQIHVPIPYKKTVRYWDHHSRTVSHSLRGLIGYVTSRPEAGNTPRLRDI</sequence>
<gene>
    <name evidence="4" type="ORF">FDP22_17000</name>
</gene>
<dbReference type="Gene3D" id="3.90.550.20">
    <property type="match status" value="1"/>
</dbReference>
<evidence type="ECO:0000256" key="3">
    <source>
        <dbReference type="PROSITE-ProRule" id="PRU00339"/>
    </source>
</evidence>
<feature type="repeat" description="TPR" evidence="3">
    <location>
        <begin position="422"/>
        <end position="455"/>
    </location>
</feature>
<dbReference type="Pfam" id="PF04488">
    <property type="entry name" value="Gly_transf_sug"/>
    <property type="match status" value="1"/>
</dbReference>
<dbReference type="InterPro" id="IPR011990">
    <property type="entry name" value="TPR-like_helical_dom_sf"/>
</dbReference>
<keyword evidence="5" id="KW-1185">Reference proteome</keyword>